<proteinExistence type="predicted"/>
<evidence type="ECO:0000259" key="3">
    <source>
        <dbReference type="Pfam" id="PF15037"/>
    </source>
</evidence>
<dbReference type="InterPro" id="IPR027841">
    <property type="entry name" value="IL-17_rcpt_C/E_N"/>
</dbReference>
<evidence type="ECO:0000313" key="5">
    <source>
        <dbReference type="Proteomes" id="UP000288216"/>
    </source>
</evidence>
<dbReference type="OrthoDB" id="9949622at2759"/>
<dbReference type="Pfam" id="PF15037">
    <property type="entry name" value="IL17_R_N"/>
    <property type="match status" value="1"/>
</dbReference>
<organism evidence="4 5">
    <name type="scientific">Scyliorhinus torazame</name>
    <name type="common">Cloudy catshark</name>
    <name type="synonym">Catulus torazame</name>
    <dbReference type="NCBI Taxonomy" id="75743"/>
    <lineage>
        <taxon>Eukaryota</taxon>
        <taxon>Metazoa</taxon>
        <taxon>Chordata</taxon>
        <taxon>Craniata</taxon>
        <taxon>Vertebrata</taxon>
        <taxon>Chondrichthyes</taxon>
        <taxon>Elasmobranchii</taxon>
        <taxon>Galeomorphii</taxon>
        <taxon>Galeoidea</taxon>
        <taxon>Carcharhiniformes</taxon>
        <taxon>Scyliorhinidae</taxon>
        <taxon>Scyliorhinus</taxon>
    </lineage>
</organism>
<dbReference type="PANTHER" id="PTHR15583">
    <property type="entry name" value="INTERLEUKIN-17 RECEPTOR"/>
    <property type="match status" value="1"/>
</dbReference>
<feature type="chain" id="PRO_5019151488" description="Interleukin-17 receptor C/E N-terminal domain-containing protein" evidence="2">
    <location>
        <begin position="22"/>
        <end position="481"/>
    </location>
</feature>
<reference evidence="4 5" key="1">
    <citation type="journal article" date="2018" name="Nat. Ecol. Evol.">
        <title>Shark genomes provide insights into elasmobranch evolution and the origin of vertebrates.</title>
        <authorList>
            <person name="Hara Y"/>
            <person name="Yamaguchi K"/>
            <person name="Onimaru K"/>
            <person name="Kadota M"/>
            <person name="Koyanagi M"/>
            <person name="Keeley SD"/>
            <person name="Tatsumi K"/>
            <person name="Tanaka K"/>
            <person name="Motone F"/>
            <person name="Kageyama Y"/>
            <person name="Nozu R"/>
            <person name="Adachi N"/>
            <person name="Nishimura O"/>
            <person name="Nakagawa R"/>
            <person name="Tanegashima C"/>
            <person name="Kiyatake I"/>
            <person name="Matsumoto R"/>
            <person name="Murakumo K"/>
            <person name="Nishida K"/>
            <person name="Terakita A"/>
            <person name="Kuratani S"/>
            <person name="Sato K"/>
            <person name="Hyodo S Kuraku.S."/>
        </authorList>
    </citation>
    <scope>NUCLEOTIDE SEQUENCE [LARGE SCALE GENOMIC DNA]</scope>
</reference>
<evidence type="ECO:0000256" key="2">
    <source>
        <dbReference type="SAM" id="SignalP"/>
    </source>
</evidence>
<evidence type="ECO:0000256" key="1">
    <source>
        <dbReference type="ARBA" id="ARBA00022729"/>
    </source>
</evidence>
<dbReference type="STRING" id="75743.A0A401P0A0"/>
<dbReference type="AlphaFoldDB" id="A0A401P0A0"/>
<feature type="signal peptide" evidence="2">
    <location>
        <begin position="1"/>
        <end position="21"/>
    </location>
</feature>
<name>A0A401P0A0_SCYTO</name>
<comment type="caution">
    <text evidence="4">The sequence shown here is derived from an EMBL/GenBank/DDBJ whole genome shotgun (WGS) entry which is preliminary data.</text>
</comment>
<dbReference type="EMBL" id="BFAA01001508">
    <property type="protein sequence ID" value="GCB66534.1"/>
    <property type="molecule type" value="Genomic_DNA"/>
</dbReference>
<dbReference type="InterPro" id="IPR039465">
    <property type="entry name" value="IL-17_rcpt-like"/>
</dbReference>
<dbReference type="OMA" id="RITICPY"/>
<keyword evidence="5" id="KW-1185">Reference proteome</keyword>
<dbReference type="PANTHER" id="PTHR15583:SF7">
    <property type="entry name" value="INTERLEUKIN CYTOKINE RECEPTOR-RELATED PROTEIN 2"/>
    <property type="match status" value="1"/>
</dbReference>
<keyword evidence="1 2" id="KW-0732">Signal</keyword>
<dbReference type="GO" id="GO:0030368">
    <property type="term" value="F:interleukin-17 receptor activity"/>
    <property type="evidence" value="ECO:0007669"/>
    <property type="project" value="InterPro"/>
</dbReference>
<feature type="domain" description="Interleukin-17 receptor C/E N-terminal" evidence="3">
    <location>
        <begin position="66"/>
        <end position="462"/>
    </location>
</feature>
<sequence>MQPDLPHLLLLLLLWLDGIRSLETFRGPLLEASCPHQAFSCEAKYNCEQNNEANTLLLTNLTTSTILYCDENESCTPCIRVQLTITMEAGEGKWNLAGSGSISKRNNNVDTESEDEDYNEDVGLINITSMQPNGGIFACAQLKIQFPHIDRRYTSSSRSRLMGTVELSCFQTAVESEVQITAYTGVKRLQHMHKVEDCTVKDFLENVEWCKVPNISTTLEIKTQMAVIHVPQNYYTMFKYNVMTPFESPLFTEKLKVSDVPLNYSDIVPCLCVQVWSATIEDARRCEKCPFSELEEFRENIWKWSSLAVEYEGKALQWTFSSPCDMKGEISLCSRSGGGTLCQEIPHSRRTIKYNQRNEFRNVDPHPALCIKPPLLPKQPVRGRRGCQDDHSLPWEVDTKLKHRNVTLTISHRKKEMNFSICAVKGDKCEHVQPNVKMLDQKKQLDFVSQDCIQVWRSDVKFSPRITICPYEMCKYCIIYC</sequence>
<dbReference type="Proteomes" id="UP000288216">
    <property type="component" value="Unassembled WGS sequence"/>
</dbReference>
<protein>
    <recommendedName>
        <fullName evidence="3">Interleukin-17 receptor C/E N-terminal domain-containing protein</fullName>
    </recommendedName>
</protein>
<accession>A0A401P0A0</accession>
<gene>
    <name evidence="4" type="ORF">scyTo_0004982</name>
</gene>
<evidence type="ECO:0000313" key="4">
    <source>
        <dbReference type="EMBL" id="GCB66534.1"/>
    </source>
</evidence>